<evidence type="ECO:0000313" key="2">
    <source>
        <dbReference type="Proteomes" id="UP001432251"/>
    </source>
</evidence>
<sequence length="65" mass="6532">MESTPAVFAGTVFALFGAGLVLWTGARTVHRQPVADGVRPVASALLAGAFGAGSLALAAWCFGQL</sequence>
<dbReference type="EMBL" id="CP146022">
    <property type="protein sequence ID" value="WWQ65654.1"/>
    <property type="molecule type" value="Genomic_DNA"/>
</dbReference>
<dbReference type="Proteomes" id="UP001432251">
    <property type="component" value="Chromosome"/>
</dbReference>
<organism evidence="1 2">
    <name type="scientific">Streptomyces citrinus</name>
    <dbReference type="NCBI Taxonomy" id="3118173"/>
    <lineage>
        <taxon>Bacteria</taxon>
        <taxon>Bacillati</taxon>
        <taxon>Actinomycetota</taxon>
        <taxon>Actinomycetes</taxon>
        <taxon>Kitasatosporales</taxon>
        <taxon>Streptomycetaceae</taxon>
        <taxon>Streptomyces</taxon>
    </lineage>
</organism>
<proteinExistence type="predicted"/>
<evidence type="ECO:0000313" key="1">
    <source>
        <dbReference type="EMBL" id="WWQ65654.1"/>
    </source>
</evidence>
<reference evidence="1" key="1">
    <citation type="journal article" date="2025" name="Int. J. Syst. Evol. Microbiol.">
        <title>Streptomyces citrinus sp. nov., with yellow diffusible pigment.</title>
        <authorList>
            <person name="He Y."/>
            <person name="Yang E."/>
            <person name="Xu J."/>
            <person name="Sun Y."/>
            <person name="Sun L."/>
        </authorList>
    </citation>
    <scope>NUCLEOTIDE SEQUENCE</scope>
    <source>
        <strain evidence="1">Q6</strain>
    </source>
</reference>
<name>A0ACD5AEV4_9ACTN</name>
<gene>
    <name evidence="1" type="ORF">V2W30_21585</name>
</gene>
<accession>A0ACD5AEV4</accession>
<keyword evidence="2" id="KW-1185">Reference proteome</keyword>
<protein>
    <submittedName>
        <fullName evidence="1">Uncharacterized protein</fullName>
    </submittedName>
</protein>